<accession>G0PKN2</accession>
<feature type="region of interest" description="Disordered" evidence="1">
    <location>
        <begin position="1"/>
        <end position="51"/>
    </location>
</feature>
<evidence type="ECO:0000313" key="3">
    <source>
        <dbReference type="Proteomes" id="UP000008068"/>
    </source>
</evidence>
<feature type="compositionally biased region" description="Basic and acidic residues" evidence="1">
    <location>
        <begin position="9"/>
        <end position="25"/>
    </location>
</feature>
<keyword evidence="3" id="KW-1185">Reference proteome</keyword>
<evidence type="ECO:0000313" key="2">
    <source>
        <dbReference type="EMBL" id="EGT32746.1"/>
    </source>
</evidence>
<dbReference type="HOGENOM" id="CLU_3108376_0_0_1"/>
<name>G0PKN2_CAEBE</name>
<reference evidence="3" key="1">
    <citation type="submission" date="2011-07" db="EMBL/GenBank/DDBJ databases">
        <authorList>
            <consortium name="Caenorhabditis brenneri Sequencing and Analysis Consortium"/>
            <person name="Wilson R.K."/>
        </authorList>
    </citation>
    <scope>NUCLEOTIDE SEQUENCE [LARGE SCALE GENOMIC DNA]</scope>
    <source>
        <strain evidence="3">PB2801</strain>
    </source>
</reference>
<sequence length="51" mass="5674">MAPPVTESKVVKVEKEPEKKPRHSTEISINTGFEMDKKMDNNKSSSVSVVV</sequence>
<gene>
    <name evidence="2" type="ORF">CAEBREN_06489</name>
</gene>
<dbReference type="InParanoid" id="G0PKN2"/>
<dbReference type="Proteomes" id="UP000008068">
    <property type="component" value="Unassembled WGS sequence"/>
</dbReference>
<proteinExistence type="predicted"/>
<protein>
    <submittedName>
        <fullName evidence="2">Uncharacterized protein</fullName>
    </submittedName>
</protein>
<evidence type="ECO:0000256" key="1">
    <source>
        <dbReference type="SAM" id="MobiDB-lite"/>
    </source>
</evidence>
<dbReference type="AlphaFoldDB" id="G0PKN2"/>
<dbReference type="EMBL" id="GL380896">
    <property type="protein sequence ID" value="EGT32746.1"/>
    <property type="molecule type" value="Genomic_DNA"/>
</dbReference>
<organism evidence="3">
    <name type="scientific">Caenorhabditis brenneri</name>
    <name type="common">Nematode worm</name>
    <dbReference type="NCBI Taxonomy" id="135651"/>
    <lineage>
        <taxon>Eukaryota</taxon>
        <taxon>Metazoa</taxon>
        <taxon>Ecdysozoa</taxon>
        <taxon>Nematoda</taxon>
        <taxon>Chromadorea</taxon>
        <taxon>Rhabditida</taxon>
        <taxon>Rhabditina</taxon>
        <taxon>Rhabditomorpha</taxon>
        <taxon>Rhabditoidea</taxon>
        <taxon>Rhabditidae</taxon>
        <taxon>Peloderinae</taxon>
        <taxon>Caenorhabditis</taxon>
    </lineage>
</organism>